<feature type="chain" id="PRO_5035488898" description="Metalloendopeptidase" evidence="7">
    <location>
        <begin position="20"/>
        <end position="263"/>
    </location>
</feature>
<keyword evidence="4 6" id="KW-0862">Zinc</keyword>
<evidence type="ECO:0000256" key="7">
    <source>
        <dbReference type="RuleBase" id="RU361183"/>
    </source>
</evidence>
<feature type="domain" description="Peptidase M12A" evidence="8">
    <location>
        <begin position="66"/>
        <end position="262"/>
    </location>
</feature>
<reference evidence="9" key="1">
    <citation type="submission" date="2019-08" db="EMBL/GenBank/DDBJ databases">
        <title>The genome of the North American firefly Photinus pyralis.</title>
        <authorList>
            <consortium name="Photinus pyralis genome working group"/>
            <person name="Fallon T.R."/>
            <person name="Sander Lower S.E."/>
            <person name="Weng J.-K."/>
        </authorList>
    </citation>
    <scope>NUCLEOTIDE SEQUENCE</scope>
    <source>
        <strain evidence="9">TRF0915ILg1</strain>
        <tissue evidence="9">Whole body</tissue>
    </source>
</reference>
<proteinExistence type="predicted"/>
<dbReference type="SMART" id="SM00235">
    <property type="entry name" value="ZnMc"/>
    <property type="match status" value="1"/>
</dbReference>
<sequence>MYGIIIFIITTGTLQLVVSNSAPYYRPLSPEQAAKLSEWNTSSLQQMWELSGQYEGDMVLQPNQLNGVINTRFRWPNREIPYEISSDFTPQEKQFIAQAIQIEYGRTCLNIRPRQASDVDFVYITGDDIGCWSNIGRVGGPQILNLQRSEGCIWKGTIAHEFLHAAGFVHQHSATERDDYLEILWNNIIEDQKYNFVKYGYSDITSFGETYDYDSVMHYGRYAFSANERPTILPKDPTANIGQNNALSRKDIIKLHKMYNCTV</sequence>
<dbReference type="PROSITE" id="PS51864">
    <property type="entry name" value="ASTACIN"/>
    <property type="match status" value="1"/>
</dbReference>
<comment type="caution">
    <text evidence="6">Lacks conserved residue(s) required for the propagation of feature annotation.</text>
</comment>
<evidence type="ECO:0000256" key="6">
    <source>
        <dbReference type="PROSITE-ProRule" id="PRU01211"/>
    </source>
</evidence>
<dbReference type="EC" id="3.4.24.-" evidence="7"/>
<keyword evidence="2 6" id="KW-0479">Metal-binding</keyword>
<feature type="binding site" evidence="6">
    <location>
        <position position="170"/>
    </location>
    <ligand>
        <name>Zn(2+)</name>
        <dbReference type="ChEBI" id="CHEBI:29105"/>
        <note>catalytic</note>
    </ligand>
</feature>
<dbReference type="CDD" id="cd04280">
    <property type="entry name" value="ZnMc_astacin_like"/>
    <property type="match status" value="1"/>
</dbReference>
<evidence type="ECO:0000256" key="5">
    <source>
        <dbReference type="ARBA" id="ARBA00023049"/>
    </source>
</evidence>
<dbReference type="GO" id="GO:0008270">
    <property type="term" value="F:zinc ion binding"/>
    <property type="evidence" value="ECO:0007669"/>
    <property type="project" value="UniProtKB-UniRule"/>
</dbReference>
<dbReference type="PANTHER" id="PTHR10127:SF780">
    <property type="entry name" value="METALLOENDOPEPTIDASE"/>
    <property type="match status" value="1"/>
</dbReference>
<evidence type="ECO:0000313" key="9">
    <source>
        <dbReference type="EMBL" id="KAF2884816.1"/>
    </source>
</evidence>
<comment type="caution">
    <text evidence="9">The sequence shown here is derived from an EMBL/GenBank/DDBJ whole genome shotgun (WGS) entry which is preliminary data.</text>
</comment>
<dbReference type="InterPro" id="IPR001506">
    <property type="entry name" value="Peptidase_M12A"/>
</dbReference>
<dbReference type="InterPro" id="IPR024079">
    <property type="entry name" value="MetalloPept_cat_dom_sf"/>
</dbReference>
<dbReference type="OrthoDB" id="6665824at2759"/>
<dbReference type="GO" id="GO:0004222">
    <property type="term" value="F:metalloendopeptidase activity"/>
    <property type="evidence" value="ECO:0007669"/>
    <property type="project" value="UniProtKB-UniRule"/>
</dbReference>
<dbReference type="SUPFAM" id="SSF55486">
    <property type="entry name" value="Metalloproteases ('zincins'), catalytic domain"/>
    <property type="match status" value="1"/>
</dbReference>
<gene>
    <name evidence="9" type="ORF">ILUMI_21349</name>
</gene>
<dbReference type="PRINTS" id="PR00480">
    <property type="entry name" value="ASTACIN"/>
</dbReference>
<dbReference type="AlphaFoldDB" id="A0A8K0CGK8"/>
<keyword evidence="5 6" id="KW-0482">Metalloprotease</keyword>
<dbReference type="InterPro" id="IPR034035">
    <property type="entry name" value="Astacin-like_dom"/>
</dbReference>
<organism evidence="9 10">
    <name type="scientific">Ignelater luminosus</name>
    <name type="common">Cucubano</name>
    <name type="synonym">Pyrophorus luminosus</name>
    <dbReference type="NCBI Taxonomy" id="2038154"/>
    <lineage>
        <taxon>Eukaryota</taxon>
        <taxon>Metazoa</taxon>
        <taxon>Ecdysozoa</taxon>
        <taxon>Arthropoda</taxon>
        <taxon>Hexapoda</taxon>
        <taxon>Insecta</taxon>
        <taxon>Pterygota</taxon>
        <taxon>Neoptera</taxon>
        <taxon>Endopterygota</taxon>
        <taxon>Coleoptera</taxon>
        <taxon>Polyphaga</taxon>
        <taxon>Elateriformia</taxon>
        <taxon>Elateroidea</taxon>
        <taxon>Elateridae</taxon>
        <taxon>Agrypninae</taxon>
        <taxon>Pyrophorini</taxon>
        <taxon>Ignelater</taxon>
    </lineage>
</organism>
<dbReference type="Proteomes" id="UP000801492">
    <property type="component" value="Unassembled WGS sequence"/>
</dbReference>
<evidence type="ECO:0000313" key="10">
    <source>
        <dbReference type="Proteomes" id="UP000801492"/>
    </source>
</evidence>
<dbReference type="Gene3D" id="3.40.390.10">
    <property type="entry name" value="Collagenase (Catalytic Domain)"/>
    <property type="match status" value="1"/>
</dbReference>
<protein>
    <recommendedName>
        <fullName evidence="7">Metalloendopeptidase</fullName>
        <ecNumber evidence="7">3.4.24.-</ecNumber>
    </recommendedName>
</protein>
<evidence type="ECO:0000256" key="3">
    <source>
        <dbReference type="ARBA" id="ARBA00022801"/>
    </source>
</evidence>
<keyword evidence="1 6" id="KW-0645">Protease</keyword>
<keyword evidence="7" id="KW-0732">Signal</keyword>
<feature type="active site" evidence="6">
    <location>
        <position position="161"/>
    </location>
</feature>
<keyword evidence="3 6" id="KW-0378">Hydrolase</keyword>
<dbReference type="GO" id="GO:0006508">
    <property type="term" value="P:proteolysis"/>
    <property type="evidence" value="ECO:0007669"/>
    <property type="project" value="UniProtKB-KW"/>
</dbReference>
<dbReference type="PANTHER" id="PTHR10127">
    <property type="entry name" value="DISCOIDIN, CUB, EGF, LAMININ , AND ZINC METALLOPROTEASE DOMAIN CONTAINING"/>
    <property type="match status" value="1"/>
</dbReference>
<comment type="cofactor">
    <cofactor evidence="6 7">
        <name>Zn(2+)</name>
        <dbReference type="ChEBI" id="CHEBI:29105"/>
    </cofactor>
    <text evidence="6 7">Binds 1 zinc ion per subunit.</text>
</comment>
<evidence type="ECO:0000259" key="8">
    <source>
        <dbReference type="PROSITE" id="PS51864"/>
    </source>
</evidence>
<dbReference type="InterPro" id="IPR006026">
    <property type="entry name" value="Peptidase_Metallo"/>
</dbReference>
<feature type="binding site" evidence="6">
    <location>
        <position position="160"/>
    </location>
    <ligand>
        <name>Zn(2+)</name>
        <dbReference type="ChEBI" id="CHEBI:29105"/>
        <note>catalytic</note>
    </ligand>
</feature>
<accession>A0A8K0CGK8</accession>
<feature type="signal peptide" evidence="7">
    <location>
        <begin position="1"/>
        <end position="19"/>
    </location>
</feature>
<evidence type="ECO:0000256" key="4">
    <source>
        <dbReference type="ARBA" id="ARBA00022833"/>
    </source>
</evidence>
<evidence type="ECO:0000256" key="2">
    <source>
        <dbReference type="ARBA" id="ARBA00022723"/>
    </source>
</evidence>
<keyword evidence="10" id="KW-1185">Reference proteome</keyword>
<name>A0A8K0CGK8_IGNLU</name>
<feature type="binding site" evidence="6">
    <location>
        <position position="164"/>
    </location>
    <ligand>
        <name>Zn(2+)</name>
        <dbReference type="ChEBI" id="CHEBI:29105"/>
        <note>catalytic</note>
    </ligand>
</feature>
<dbReference type="Pfam" id="PF01400">
    <property type="entry name" value="Astacin"/>
    <property type="match status" value="1"/>
</dbReference>
<dbReference type="EMBL" id="VTPC01090128">
    <property type="protein sequence ID" value="KAF2884816.1"/>
    <property type="molecule type" value="Genomic_DNA"/>
</dbReference>
<evidence type="ECO:0000256" key="1">
    <source>
        <dbReference type="ARBA" id="ARBA00022670"/>
    </source>
</evidence>